<protein>
    <submittedName>
        <fullName evidence="1">Uncharacterized protein</fullName>
    </submittedName>
</protein>
<dbReference type="EMBL" id="MT142681">
    <property type="protein sequence ID" value="QJA87086.1"/>
    <property type="molecule type" value="Genomic_DNA"/>
</dbReference>
<evidence type="ECO:0000313" key="2">
    <source>
        <dbReference type="EMBL" id="QJA87086.1"/>
    </source>
</evidence>
<gene>
    <name evidence="1" type="ORF">MM415A00456_0003</name>
    <name evidence="2" type="ORF">MM415B03054_0003</name>
</gene>
<accession>A0A6M3KJG0</accession>
<proteinExistence type="predicted"/>
<name>A0A6M3KJG0_9ZZZZ</name>
<sequence>MKQRKLTSENPLVGALSFLSSMSEAMTDSYRKDAFTDEFEGVVVDTCCPPDTHIWETGILRGNIEGKWVIVGQYESREEAETEHKKWVTYLKENPVCNLKDIDMWNLGLNEKD</sequence>
<reference evidence="1" key="1">
    <citation type="submission" date="2020-03" db="EMBL/GenBank/DDBJ databases">
        <title>The deep terrestrial virosphere.</title>
        <authorList>
            <person name="Holmfeldt K."/>
            <person name="Nilsson E."/>
            <person name="Simone D."/>
            <person name="Lopez-Fernandez M."/>
            <person name="Wu X."/>
            <person name="de Brujin I."/>
            <person name="Lundin D."/>
            <person name="Andersson A."/>
            <person name="Bertilsson S."/>
            <person name="Dopson M."/>
        </authorList>
    </citation>
    <scope>NUCLEOTIDE SEQUENCE</scope>
    <source>
        <strain evidence="1">MM415A00456</strain>
        <strain evidence="2">MM415B03054</strain>
    </source>
</reference>
<dbReference type="AlphaFoldDB" id="A0A6M3KJG0"/>
<evidence type="ECO:0000313" key="1">
    <source>
        <dbReference type="EMBL" id="QJA81972.1"/>
    </source>
</evidence>
<organism evidence="1">
    <name type="scientific">viral metagenome</name>
    <dbReference type="NCBI Taxonomy" id="1070528"/>
    <lineage>
        <taxon>unclassified sequences</taxon>
        <taxon>metagenomes</taxon>
        <taxon>organismal metagenomes</taxon>
    </lineage>
</organism>
<dbReference type="EMBL" id="MT142476">
    <property type="protein sequence ID" value="QJA81972.1"/>
    <property type="molecule type" value="Genomic_DNA"/>
</dbReference>